<evidence type="ECO:0000313" key="2">
    <source>
        <dbReference type="Proteomes" id="UP001238334"/>
    </source>
</evidence>
<sequence>MSLIDRYSATPTAGMVAHISNTQNTGWMVGNCELALCDGLTDRSGTDTAVTDDEVAIITVIAAGGEQKKITASGGPITAPITTGSVIYGWEEIAGILHFRPGSGWVGVSEGAGILTIASGTTFATLRYTNGAAPSAAQSARMYADELPQLIEPGTGQRALGWLMGEGWLMGGLAIARPPKYRQGPHHSRPDTKTTLCGLQPHRVENEGITARSR</sequence>
<accession>A0A9Y2P0H0</accession>
<organism evidence="1 2">
    <name type="scientific">Parasedimentitalea psychrophila</name>
    <dbReference type="NCBI Taxonomy" id="2997337"/>
    <lineage>
        <taxon>Bacteria</taxon>
        <taxon>Pseudomonadati</taxon>
        <taxon>Pseudomonadota</taxon>
        <taxon>Alphaproteobacteria</taxon>
        <taxon>Rhodobacterales</taxon>
        <taxon>Paracoccaceae</taxon>
        <taxon>Parasedimentitalea</taxon>
    </lineage>
</organism>
<dbReference type="KEGG" id="ppso:QPJ95_18995"/>
<evidence type="ECO:0000313" key="1">
    <source>
        <dbReference type="EMBL" id="WIY24586.1"/>
    </source>
</evidence>
<dbReference type="Proteomes" id="UP001238334">
    <property type="component" value="Chromosome"/>
</dbReference>
<dbReference type="AlphaFoldDB" id="A0A9Y2P0H0"/>
<protein>
    <submittedName>
        <fullName evidence="1">Uncharacterized protein</fullName>
    </submittedName>
</protein>
<dbReference type="RefSeq" id="WP_286018190.1">
    <property type="nucleotide sequence ID" value="NZ_CP127247.1"/>
</dbReference>
<reference evidence="1 2" key="1">
    <citation type="submission" date="2023-06" db="EMBL/GenBank/DDBJ databases">
        <title>Parasedimentitalea psychrophila sp. nov., a psychrophilic bacterium isolated from deep-sea sediment.</title>
        <authorList>
            <person name="Li A."/>
        </authorList>
    </citation>
    <scope>NUCLEOTIDE SEQUENCE [LARGE SCALE GENOMIC DNA]</scope>
    <source>
        <strain evidence="1 2">QS115</strain>
    </source>
</reference>
<keyword evidence="2" id="KW-1185">Reference proteome</keyword>
<gene>
    <name evidence="1" type="ORF">QPJ95_18995</name>
</gene>
<proteinExistence type="predicted"/>
<name>A0A9Y2P0H0_9RHOB</name>
<dbReference type="EMBL" id="CP127247">
    <property type="protein sequence ID" value="WIY24586.1"/>
    <property type="molecule type" value="Genomic_DNA"/>
</dbReference>